<feature type="coiled-coil region" evidence="1">
    <location>
        <begin position="94"/>
        <end position="163"/>
    </location>
</feature>
<comment type="caution">
    <text evidence="2">The sequence shown here is derived from an EMBL/GenBank/DDBJ whole genome shotgun (WGS) entry which is preliminary data.</text>
</comment>
<proteinExistence type="predicted"/>
<protein>
    <submittedName>
        <fullName evidence="2">Uncharacterized protein</fullName>
    </submittedName>
</protein>
<accession>A0A645E9D3</accession>
<gene>
    <name evidence="2" type="ORF">SDC9_145400</name>
</gene>
<dbReference type="EMBL" id="VSSQ01044396">
    <property type="protein sequence ID" value="MPM98216.1"/>
    <property type="molecule type" value="Genomic_DNA"/>
</dbReference>
<keyword evidence="1" id="KW-0175">Coiled coil</keyword>
<organism evidence="2">
    <name type="scientific">bioreactor metagenome</name>
    <dbReference type="NCBI Taxonomy" id="1076179"/>
    <lineage>
        <taxon>unclassified sequences</taxon>
        <taxon>metagenomes</taxon>
        <taxon>ecological metagenomes</taxon>
    </lineage>
</organism>
<reference evidence="2" key="1">
    <citation type="submission" date="2019-08" db="EMBL/GenBank/DDBJ databases">
        <authorList>
            <person name="Kucharzyk K."/>
            <person name="Murdoch R.W."/>
            <person name="Higgins S."/>
            <person name="Loffler F."/>
        </authorList>
    </citation>
    <scope>NUCLEOTIDE SEQUENCE</scope>
</reference>
<evidence type="ECO:0000313" key="2">
    <source>
        <dbReference type="EMBL" id="MPM98216.1"/>
    </source>
</evidence>
<sequence length="269" mass="29669">MEVILWTKGSVSQDEENIIYSPDSFKVGKLTVPKSMVISKLKSQLKGENITIEDSNILINKKAVPFSITYISIKNDIMNMNISKVSPSLLFDGGKGVKIELNKLKDQLNSLKEKSLTTEQNQKVQEIINKIDKNLGSNSREILQNIVKDIDNISKNIKDESKKQEVEKVTEEINKNQAQVKASLSRLGRQLSAAQAAVSSTGGRQAIGIMVSTASKMASNPSYNYGGDAAAARSIYNKLTPQEKFQVKNAIFSNVDMSNVSQIRQLLGM</sequence>
<name>A0A645E9D3_9ZZZZ</name>
<dbReference type="AlphaFoldDB" id="A0A645E9D3"/>
<evidence type="ECO:0000256" key="1">
    <source>
        <dbReference type="SAM" id="Coils"/>
    </source>
</evidence>